<keyword evidence="2" id="KW-1133">Transmembrane helix</keyword>
<keyword evidence="2" id="KW-0472">Membrane</keyword>
<keyword evidence="5" id="KW-1185">Reference proteome</keyword>
<dbReference type="Gene3D" id="3.60.21.10">
    <property type="match status" value="1"/>
</dbReference>
<dbReference type="InterPro" id="IPR029052">
    <property type="entry name" value="Metallo-depent_PP-like"/>
</dbReference>
<dbReference type="SMART" id="SM00854">
    <property type="entry name" value="PGA_cap"/>
    <property type="match status" value="1"/>
</dbReference>
<reference evidence="4" key="2">
    <citation type="submission" date="2020-09" db="EMBL/GenBank/DDBJ databases">
        <authorList>
            <person name="Sun Q."/>
            <person name="Zhou Y."/>
        </authorList>
    </citation>
    <scope>NUCLEOTIDE SEQUENCE</scope>
    <source>
        <strain evidence="4">CGMCC 1.6293</strain>
    </source>
</reference>
<reference evidence="4" key="1">
    <citation type="journal article" date="2014" name="Int. J. Syst. Evol. Microbiol.">
        <title>Complete genome sequence of Corynebacterium casei LMG S-19264T (=DSM 44701T), isolated from a smear-ripened cheese.</title>
        <authorList>
            <consortium name="US DOE Joint Genome Institute (JGI-PGF)"/>
            <person name="Walter F."/>
            <person name="Albersmeier A."/>
            <person name="Kalinowski J."/>
            <person name="Ruckert C."/>
        </authorList>
    </citation>
    <scope>NUCLEOTIDE SEQUENCE</scope>
    <source>
        <strain evidence="4">CGMCC 1.6293</strain>
    </source>
</reference>
<proteinExistence type="inferred from homology"/>
<feature type="transmembrane region" description="Helical" evidence="2">
    <location>
        <begin position="356"/>
        <end position="378"/>
    </location>
</feature>
<feature type="domain" description="Capsule synthesis protein CapA" evidence="3">
    <location>
        <begin position="111"/>
        <end position="368"/>
    </location>
</feature>
<evidence type="ECO:0000313" key="4">
    <source>
        <dbReference type="EMBL" id="GGL83874.1"/>
    </source>
</evidence>
<name>A0A917W9W0_9RHOB</name>
<dbReference type="Pfam" id="PF09587">
    <property type="entry name" value="PGA_cap"/>
    <property type="match status" value="1"/>
</dbReference>
<dbReference type="PANTHER" id="PTHR33393">
    <property type="entry name" value="POLYGLUTAMINE SYNTHESIS ACCESSORY PROTEIN RV0574C-RELATED"/>
    <property type="match status" value="1"/>
</dbReference>
<dbReference type="Proteomes" id="UP000649829">
    <property type="component" value="Unassembled WGS sequence"/>
</dbReference>
<dbReference type="AlphaFoldDB" id="A0A917W9W0"/>
<protein>
    <recommendedName>
        <fullName evidence="3">Capsule synthesis protein CapA domain-containing protein</fullName>
    </recommendedName>
</protein>
<gene>
    <name evidence="4" type="ORF">GCM10011534_02210</name>
</gene>
<dbReference type="CDD" id="cd07381">
    <property type="entry name" value="MPP_CapA"/>
    <property type="match status" value="1"/>
</dbReference>
<evidence type="ECO:0000259" key="3">
    <source>
        <dbReference type="SMART" id="SM00854"/>
    </source>
</evidence>
<dbReference type="InterPro" id="IPR052169">
    <property type="entry name" value="CW_Biosynth-Accessory"/>
</dbReference>
<evidence type="ECO:0000256" key="1">
    <source>
        <dbReference type="ARBA" id="ARBA00005662"/>
    </source>
</evidence>
<keyword evidence="2" id="KW-0812">Transmembrane</keyword>
<sequence>MLTQSRTMPMRMPKSLPFTPADVLQVGMRARRPVIRGVVNLAERFGFWKRPRARGATATEEMGALDHLNWIYKSRNPLEEYEQAFGDMRITPGAPKQIELPGGFDMMTRLRIGAAGDILRSPGIEASQDRIYERIEDLLFSRDIAYANFESPVTDQPLVEEVIGDAGPPLECCSRAQFEVLSGHKGRRFDVLNTANNHAFDMGVEGVETTREVMAAAGILAVGTNDTPDEHGRARFIEARGIKVGLVSDGFGLNGHELPEAERWRINVSKLLSKRAPPDLGLLKRQIDHCRAEGCDFILASIHWGHEFEFFPRKVQVDTARDLVEYGADSILCHHPHVVQPWEVYRTKRDPNRQAVIAYSLGSLTWGFMAPHIVLSAIMNMRLEKGRIGGETKTYVAAARVTPVVRTYRRERGEMVTRIEKLSELEPGRGMREGYLERIRAHAALVFGEDQL</sequence>
<comment type="similarity">
    <text evidence="1">Belongs to the CapA family.</text>
</comment>
<evidence type="ECO:0000256" key="2">
    <source>
        <dbReference type="SAM" id="Phobius"/>
    </source>
</evidence>
<dbReference type="EMBL" id="BMLF01000001">
    <property type="protein sequence ID" value="GGL83874.1"/>
    <property type="molecule type" value="Genomic_DNA"/>
</dbReference>
<organism evidence="4 5">
    <name type="scientific">Pseudooceanicola nanhaiensis</name>
    <dbReference type="NCBI Taxonomy" id="375761"/>
    <lineage>
        <taxon>Bacteria</taxon>
        <taxon>Pseudomonadati</taxon>
        <taxon>Pseudomonadota</taxon>
        <taxon>Alphaproteobacteria</taxon>
        <taxon>Rhodobacterales</taxon>
        <taxon>Paracoccaceae</taxon>
        <taxon>Pseudooceanicola</taxon>
    </lineage>
</organism>
<evidence type="ECO:0000313" key="5">
    <source>
        <dbReference type="Proteomes" id="UP000649829"/>
    </source>
</evidence>
<accession>A0A917W9W0</accession>
<dbReference type="SUPFAM" id="SSF56300">
    <property type="entry name" value="Metallo-dependent phosphatases"/>
    <property type="match status" value="1"/>
</dbReference>
<comment type="caution">
    <text evidence="4">The sequence shown here is derived from an EMBL/GenBank/DDBJ whole genome shotgun (WGS) entry which is preliminary data.</text>
</comment>
<dbReference type="InterPro" id="IPR019079">
    <property type="entry name" value="Capsule_synth_CapA"/>
</dbReference>
<dbReference type="PANTHER" id="PTHR33393:SF12">
    <property type="entry name" value="CAPSULE BIOSYNTHESIS PROTEIN CAPA"/>
    <property type="match status" value="1"/>
</dbReference>